<evidence type="ECO:0000259" key="9">
    <source>
        <dbReference type="Pfam" id="PF12704"/>
    </source>
</evidence>
<keyword evidence="4 7" id="KW-0812">Transmembrane</keyword>
<dbReference type="Pfam" id="PF02687">
    <property type="entry name" value="FtsX"/>
    <property type="match status" value="1"/>
</dbReference>
<evidence type="ECO:0000256" key="4">
    <source>
        <dbReference type="ARBA" id="ARBA00022692"/>
    </source>
</evidence>
<keyword evidence="6 7" id="KW-0472">Membrane</keyword>
<dbReference type="PANTHER" id="PTHR30489:SF0">
    <property type="entry name" value="LIPOPROTEIN-RELEASING SYSTEM TRANSMEMBRANE PROTEIN LOLE"/>
    <property type="match status" value="1"/>
</dbReference>
<keyword evidence="11" id="KW-0449">Lipoprotein</keyword>
<comment type="caution">
    <text evidence="11">The sequence shown here is derived from an EMBL/GenBank/DDBJ whole genome shotgun (WGS) entry which is preliminary data.</text>
</comment>
<dbReference type="PANTHER" id="PTHR30489">
    <property type="entry name" value="LIPOPROTEIN-RELEASING SYSTEM TRANSMEMBRANE PROTEIN LOLE"/>
    <property type="match status" value="1"/>
</dbReference>
<dbReference type="Proteomes" id="UP000275027">
    <property type="component" value="Unassembled WGS sequence"/>
</dbReference>
<feature type="domain" description="ABC3 transporter permease C-terminal" evidence="8">
    <location>
        <begin position="277"/>
        <end position="396"/>
    </location>
</feature>
<evidence type="ECO:0000256" key="5">
    <source>
        <dbReference type="ARBA" id="ARBA00022989"/>
    </source>
</evidence>
<dbReference type="GO" id="GO:0098797">
    <property type="term" value="C:plasma membrane protein complex"/>
    <property type="evidence" value="ECO:0007669"/>
    <property type="project" value="TreeGrafter"/>
</dbReference>
<feature type="transmembrane region" description="Helical" evidence="7">
    <location>
        <begin position="368"/>
        <end position="389"/>
    </location>
</feature>
<evidence type="ECO:0000256" key="2">
    <source>
        <dbReference type="ARBA" id="ARBA00005236"/>
    </source>
</evidence>
<evidence type="ECO:0000256" key="3">
    <source>
        <dbReference type="ARBA" id="ARBA00022475"/>
    </source>
</evidence>
<dbReference type="GO" id="GO:0044874">
    <property type="term" value="P:lipoprotein localization to outer membrane"/>
    <property type="evidence" value="ECO:0007669"/>
    <property type="project" value="TreeGrafter"/>
</dbReference>
<reference evidence="10 12" key="1">
    <citation type="submission" date="2017-12" db="EMBL/GenBank/DDBJ databases">
        <title>Genomic Encyclopedia of Type Strains, Phase III (KMG-III): the genomes of soil and plant-associated and newly described type strains.</title>
        <authorList>
            <person name="Whitman W."/>
        </authorList>
    </citation>
    <scope>NUCLEOTIDE SEQUENCE [LARGE SCALE GENOMIC DNA]</scope>
    <source>
        <strain evidence="10 12">IP-10</strain>
    </source>
</reference>
<sequence>MNFPFYIARRYTVSFSKSSAINIITGIASLGIIVGAAALFVVLSVFSGLKDFSLSFSNDFDPDLKITSTLGKSFLISPEQAQKIQKIDGIAAKSNIIEERVLFLYEGKEVVTYLKGVDSSYTDVNKVQKKLYMGEWMEPKTPQVVVGYGIHQKLSLGLLSYSNPLEVYVPKPGKGAINNAEQAFNKTALLPVGVYAVSEELDEKYVFADLNLAQELLEFKPNQVTGIEFKFKPGADESAISAELQNIFNHKLTIKNRAQLNDSLYKMLNTEQTALYLIFTLVIVLTLFTLAGAIIMLIIDKKSNLTTLYNLGVEVKNLRKIFLFQGSILTVTGGLIGLILGIIIVLLQQNYQLVMVTPSMPYPVIFNIENLIIVLATIFSLGFISSLIASSRVTKKLLD</sequence>
<keyword evidence="5 7" id="KW-1133">Transmembrane helix</keyword>
<name>A0A497UZM3_9FLAO</name>
<evidence type="ECO:0000259" key="8">
    <source>
        <dbReference type="Pfam" id="PF02687"/>
    </source>
</evidence>
<proteinExistence type="inferred from homology"/>
<organism evidence="11 13">
    <name type="scientific">Flavobacterium lindanitolerans</name>
    <dbReference type="NCBI Taxonomy" id="428988"/>
    <lineage>
        <taxon>Bacteria</taxon>
        <taxon>Pseudomonadati</taxon>
        <taxon>Bacteroidota</taxon>
        <taxon>Flavobacteriia</taxon>
        <taxon>Flavobacteriales</taxon>
        <taxon>Flavobacteriaceae</taxon>
        <taxon>Flavobacterium</taxon>
    </lineage>
</organism>
<protein>
    <submittedName>
        <fullName evidence="11">Lipoprotein-releasing system permease protein</fullName>
    </submittedName>
</protein>
<keyword evidence="12" id="KW-1185">Reference proteome</keyword>
<feature type="transmembrane region" description="Helical" evidence="7">
    <location>
        <begin position="21"/>
        <end position="46"/>
    </location>
</feature>
<dbReference type="InterPro" id="IPR025857">
    <property type="entry name" value="MacB_PCD"/>
</dbReference>
<evidence type="ECO:0000256" key="7">
    <source>
        <dbReference type="SAM" id="Phobius"/>
    </source>
</evidence>
<evidence type="ECO:0000256" key="6">
    <source>
        <dbReference type="ARBA" id="ARBA00023136"/>
    </source>
</evidence>
<dbReference type="Pfam" id="PF12704">
    <property type="entry name" value="MacB_PCD"/>
    <property type="match status" value="1"/>
</dbReference>
<dbReference type="InterPro" id="IPR003838">
    <property type="entry name" value="ABC3_permease_C"/>
</dbReference>
<comment type="similarity">
    <text evidence="2">Belongs to the ABC-4 integral membrane protein family. LolC/E subfamily.</text>
</comment>
<dbReference type="AlphaFoldDB" id="A0A497UZM3"/>
<comment type="subcellular location">
    <subcellularLocation>
        <location evidence="1">Cell membrane</location>
        <topology evidence="1">Multi-pass membrane protein</topology>
    </subcellularLocation>
</comment>
<reference evidence="11 13" key="2">
    <citation type="submission" date="2018-10" db="EMBL/GenBank/DDBJ databases">
        <title>Genomic Encyclopedia of Archaeal and Bacterial Type Strains, Phase II (KMG-II): from individual species to whole genera.</title>
        <authorList>
            <person name="Goeker M."/>
        </authorList>
    </citation>
    <scope>NUCLEOTIDE SEQUENCE [LARGE SCALE GENOMIC DNA]</scope>
    <source>
        <strain evidence="11 13">DSM 21886</strain>
    </source>
</reference>
<dbReference type="EMBL" id="RCCB01000010">
    <property type="protein sequence ID" value="RLJ35367.1"/>
    <property type="molecule type" value="Genomic_DNA"/>
</dbReference>
<accession>A0A497UZM3</accession>
<keyword evidence="3" id="KW-1003">Cell membrane</keyword>
<evidence type="ECO:0000256" key="1">
    <source>
        <dbReference type="ARBA" id="ARBA00004651"/>
    </source>
</evidence>
<evidence type="ECO:0000313" key="13">
    <source>
        <dbReference type="Proteomes" id="UP000275027"/>
    </source>
</evidence>
<dbReference type="RefSeq" id="WP_101471143.1">
    <property type="nucleotide sequence ID" value="NZ_PJND01000007.1"/>
</dbReference>
<evidence type="ECO:0000313" key="11">
    <source>
        <dbReference type="EMBL" id="RLJ35367.1"/>
    </source>
</evidence>
<feature type="transmembrane region" description="Helical" evidence="7">
    <location>
        <begin position="274"/>
        <end position="300"/>
    </location>
</feature>
<feature type="domain" description="MacB-like periplasmic core" evidence="9">
    <location>
        <begin position="25"/>
        <end position="246"/>
    </location>
</feature>
<feature type="transmembrane region" description="Helical" evidence="7">
    <location>
        <begin position="321"/>
        <end position="348"/>
    </location>
</feature>
<gene>
    <name evidence="10" type="ORF">B0G92_0760</name>
    <name evidence="11" type="ORF">CLV50_0746</name>
</gene>
<dbReference type="Proteomes" id="UP000233767">
    <property type="component" value="Unassembled WGS sequence"/>
</dbReference>
<dbReference type="EMBL" id="PJND01000007">
    <property type="protein sequence ID" value="PKW29131.1"/>
    <property type="molecule type" value="Genomic_DNA"/>
</dbReference>
<evidence type="ECO:0000313" key="10">
    <source>
        <dbReference type="EMBL" id="PKW29131.1"/>
    </source>
</evidence>
<evidence type="ECO:0000313" key="12">
    <source>
        <dbReference type="Proteomes" id="UP000233767"/>
    </source>
</evidence>
<dbReference type="InterPro" id="IPR051447">
    <property type="entry name" value="Lipoprotein-release_system"/>
</dbReference>